<dbReference type="PANTHER" id="PTHR42852:SF6">
    <property type="entry name" value="THIOL:DISULFIDE INTERCHANGE PROTEIN DSBE"/>
    <property type="match status" value="1"/>
</dbReference>
<dbReference type="InterPro" id="IPR013766">
    <property type="entry name" value="Thioredoxin_domain"/>
</dbReference>
<organism evidence="6 7">
    <name type="scientific">Larkinella insperata</name>
    <dbReference type="NCBI Taxonomy" id="332158"/>
    <lineage>
        <taxon>Bacteria</taxon>
        <taxon>Pseudomonadati</taxon>
        <taxon>Bacteroidota</taxon>
        <taxon>Cytophagia</taxon>
        <taxon>Cytophagales</taxon>
        <taxon>Spirosomataceae</taxon>
        <taxon>Larkinella</taxon>
    </lineage>
</organism>
<dbReference type="Pfam" id="PF13905">
    <property type="entry name" value="Thioredoxin_8"/>
    <property type="match status" value="1"/>
</dbReference>
<evidence type="ECO:0000313" key="7">
    <source>
        <dbReference type="Proteomes" id="UP001597116"/>
    </source>
</evidence>
<protein>
    <submittedName>
        <fullName evidence="6">Thioredoxin-like domain-containing protein</fullName>
    </submittedName>
</protein>
<dbReference type="RefSeq" id="WP_265988912.1">
    <property type="nucleotide sequence ID" value="NZ_CP110973.1"/>
</dbReference>
<accession>A0ABW3QIW0</accession>
<comment type="caution">
    <text evidence="6">The sequence shown here is derived from an EMBL/GenBank/DDBJ whole genome shotgun (WGS) entry which is preliminary data.</text>
</comment>
<reference evidence="7" key="1">
    <citation type="journal article" date="2019" name="Int. J. Syst. Evol. Microbiol.">
        <title>The Global Catalogue of Microorganisms (GCM) 10K type strain sequencing project: providing services to taxonomists for standard genome sequencing and annotation.</title>
        <authorList>
            <consortium name="The Broad Institute Genomics Platform"/>
            <consortium name="The Broad Institute Genome Sequencing Center for Infectious Disease"/>
            <person name="Wu L."/>
            <person name="Ma J."/>
        </authorList>
    </citation>
    <scope>NUCLEOTIDE SEQUENCE [LARGE SCALE GENOMIC DNA]</scope>
    <source>
        <strain evidence="7">CCUG 55608</strain>
    </source>
</reference>
<name>A0ABW3QIW0_9BACT</name>
<keyword evidence="2" id="KW-0201">Cytochrome c-type biogenesis</keyword>
<evidence type="ECO:0000313" key="6">
    <source>
        <dbReference type="EMBL" id="MFD1144280.1"/>
    </source>
</evidence>
<evidence type="ECO:0000259" key="5">
    <source>
        <dbReference type="PROSITE" id="PS51352"/>
    </source>
</evidence>
<dbReference type="InterPro" id="IPR036249">
    <property type="entry name" value="Thioredoxin-like_sf"/>
</dbReference>
<evidence type="ECO:0000256" key="4">
    <source>
        <dbReference type="ARBA" id="ARBA00023284"/>
    </source>
</evidence>
<comment type="subcellular location">
    <subcellularLocation>
        <location evidence="1">Cell envelope</location>
    </subcellularLocation>
</comment>
<dbReference type="CDD" id="cd02966">
    <property type="entry name" value="TlpA_like_family"/>
    <property type="match status" value="1"/>
</dbReference>
<dbReference type="PROSITE" id="PS00194">
    <property type="entry name" value="THIOREDOXIN_1"/>
    <property type="match status" value="1"/>
</dbReference>
<evidence type="ECO:0000256" key="3">
    <source>
        <dbReference type="ARBA" id="ARBA00023157"/>
    </source>
</evidence>
<feature type="domain" description="Thioredoxin" evidence="5">
    <location>
        <begin position="187"/>
        <end position="352"/>
    </location>
</feature>
<evidence type="ECO:0000256" key="1">
    <source>
        <dbReference type="ARBA" id="ARBA00004196"/>
    </source>
</evidence>
<sequence length="358" mass="41086">MCCTTGGDENAVIEADLKDTHSFLEDKKLYIQNVETRELLDSVVVKEGKFRFTIKADKDFVPYPVRLVHTSGNANQPYFALGYTNPFKKNWYESIFYLERGKSTLERDTAYKPILQAPISLIFNDIQPQTAAAFRHMGLKKNPSQSPEIMASNTSLIRRYPYSLDLLSYLTQNSASFSDAEMKHFLSLFDESVRNAALYKNLETYNRYKMTGRGFPADVSLRKPDSTFSSSVLAPNKYNLVVFWASWCGPCRQEIPQLKTLHTRHKDRLAITSISIDSKDAQWKKALEQEKMPWNQFIASRDTSFIKLNKKYDLRAIPVWVLFDSENNLIDKQVGMDEGENSVDRRVAGLIAPRDAKR</sequence>
<dbReference type="SUPFAM" id="SSF52833">
    <property type="entry name" value="Thioredoxin-like"/>
    <property type="match status" value="1"/>
</dbReference>
<keyword evidence="4" id="KW-0676">Redox-active center</keyword>
<keyword evidence="3" id="KW-1015">Disulfide bond</keyword>
<gene>
    <name evidence="6" type="ORF">ACFQ4C_24350</name>
</gene>
<proteinExistence type="predicted"/>
<dbReference type="InterPro" id="IPR017937">
    <property type="entry name" value="Thioredoxin_CS"/>
</dbReference>
<dbReference type="EMBL" id="JBHTLP010000021">
    <property type="protein sequence ID" value="MFD1144280.1"/>
    <property type="molecule type" value="Genomic_DNA"/>
</dbReference>
<keyword evidence="7" id="KW-1185">Reference proteome</keyword>
<dbReference type="PROSITE" id="PS51352">
    <property type="entry name" value="THIOREDOXIN_2"/>
    <property type="match status" value="1"/>
</dbReference>
<dbReference type="InterPro" id="IPR012336">
    <property type="entry name" value="Thioredoxin-like_fold"/>
</dbReference>
<dbReference type="PANTHER" id="PTHR42852">
    <property type="entry name" value="THIOL:DISULFIDE INTERCHANGE PROTEIN DSBE"/>
    <property type="match status" value="1"/>
</dbReference>
<dbReference type="InterPro" id="IPR050553">
    <property type="entry name" value="Thioredoxin_ResA/DsbE_sf"/>
</dbReference>
<dbReference type="Proteomes" id="UP001597116">
    <property type="component" value="Unassembled WGS sequence"/>
</dbReference>
<dbReference type="Gene3D" id="3.40.30.10">
    <property type="entry name" value="Glutaredoxin"/>
    <property type="match status" value="1"/>
</dbReference>
<evidence type="ECO:0000256" key="2">
    <source>
        <dbReference type="ARBA" id="ARBA00022748"/>
    </source>
</evidence>